<reference evidence="7 8" key="1">
    <citation type="submission" date="2017-06" db="EMBL/GenBank/DDBJ databases">
        <title>Novel microbial phyla capable of carbon fixation and sulfur reduction in deep-sea sediments.</title>
        <authorList>
            <person name="Huang J."/>
            <person name="Baker B."/>
            <person name="Wang Y."/>
        </authorList>
    </citation>
    <scope>NUCLEOTIDE SEQUENCE [LARGE SCALE GENOMIC DNA]</scope>
    <source>
        <strain evidence="7">B3_LCP</strain>
    </source>
</reference>
<protein>
    <submittedName>
        <fullName evidence="7">Uncharacterized protein</fullName>
    </submittedName>
</protein>
<feature type="transmembrane region" description="Helical" evidence="6">
    <location>
        <begin position="183"/>
        <end position="203"/>
    </location>
</feature>
<feature type="transmembrane region" description="Helical" evidence="6">
    <location>
        <begin position="307"/>
        <end position="328"/>
    </location>
</feature>
<evidence type="ECO:0000256" key="4">
    <source>
        <dbReference type="ARBA" id="ARBA00022989"/>
    </source>
</evidence>
<feature type="transmembrane region" description="Helical" evidence="6">
    <location>
        <begin position="12"/>
        <end position="35"/>
    </location>
</feature>
<accession>A0A532V2U8</accession>
<feature type="transmembrane region" description="Helical" evidence="6">
    <location>
        <begin position="92"/>
        <end position="113"/>
    </location>
</feature>
<evidence type="ECO:0000256" key="6">
    <source>
        <dbReference type="SAM" id="Phobius"/>
    </source>
</evidence>
<feature type="transmembrane region" description="Helical" evidence="6">
    <location>
        <begin position="157"/>
        <end position="177"/>
    </location>
</feature>
<feature type="transmembrane region" description="Helical" evidence="6">
    <location>
        <begin position="340"/>
        <end position="363"/>
    </location>
</feature>
<dbReference type="InterPro" id="IPR002797">
    <property type="entry name" value="Polysacc_synth"/>
</dbReference>
<keyword evidence="2" id="KW-1003">Cell membrane</keyword>
<keyword evidence="4 6" id="KW-1133">Transmembrane helix</keyword>
<feature type="transmembrane region" description="Helical" evidence="6">
    <location>
        <begin position="454"/>
        <end position="475"/>
    </location>
</feature>
<keyword evidence="5 6" id="KW-0472">Membrane</keyword>
<proteinExistence type="predicted"/>
<evidence type="ECO:0000313" key="8">
    <source>
        <dbReference type="Proteomes" id="UP000319619"/>
    </source>
</evidence>
<evidence type="ECO:0000256" key="2">
    <source>
        <dbReference type="ARBA" id="ARBA00022475"/>
    </source>
</evidence>
<feature type="transmembrane region" description="Helical" evidence="6">
    <location>
        <begin position="424"/>
        <end position="448"/>
    </location>
</feature>
<dbReference type="GO" id="GO:0005886">
    <property type="term" value="C:plasma membrane"/>
    <property type="evidence" value="ECO:0007669"/>
    <property type="project" value="UniProtKB-SubCell"/>
</dbReference>
<comment type="caution">
    <text evidence="7">The sequence shown here is derived from an EMBL/GenBank/DDBJ whole genome shotgun (WGS) entry which is preliminary data.</text>
</comment>
<sequence length="501" mass="56767">MIKEDVRKGFASTVYNYIGLLFEKLVTVFVTVYVIRKLPVFEFGVFNLFQDTISLVAVMFSFGIPSLIERFLPELYERGMFKDLNRWVYRALIAKFLLGTVGALICFFGREYIGEFLNSDNFADLYPIFSLGLIFTILNQTAQTVLDTFLLQRRRNVIRVIVSAIRACLYLLALSMGYGLVGILWSFSIAAIVGSLLFTHTIIRIKYPKNVKENTEGMGQLTGRFKRYGAYSYLNEIGGMILSRRIDNYLISSYLNPAAAGIYSFALRIVEMFIGLTPLRVGHLIISTILFRQFTENPTEDFLQRRFNLLCKLALFLTLPVLVVLVGLRYEITKLIDERYLKAVNIIALIGVFEALNCFSWPIAWMAQSTERVQVQLWSKIGAIYNIISAIILIPMYGPIGAAWATGTSAVLKNGLMFFFLRRYLPLTFPWVSIFKLALTGVLSWGLVEILRQYADGLVLLILLACAGGIVFVVLNKLLNPFDPEEIGGLEKALGKKLWFL</sequence>
<organism evidence="7 8">
    <name type="scientific">candidate division LCP-89 bacterium B3_LCP</name>
    <dbReference type="NCBI Taxonomy" id="2012998"/>
    <lineage>
        <taxon>Bacteria</taxon>
        <taxon>Pseudomonadati</taxon>
        <taxon>Bacteria division LCP-89</taxon>
    </lineage>
</organism>
<keyword evidence="3 6" id="KW-0812">Transmembrane</keyword>
<dbReference type="Proteomes" id="UP000319619">
    <property type="component" value="Unassembled WGS sequence"/>
</dbReference>
<evidence type="ECO:0000256" key="1">
    <source>
        <dbReference type="ARBA" id="ARBA00004651"/>
    </source>
</evidence>
<comment type="subcellular location">
    <subcellularLocation>
        <location evidence="1">Cell membrane</location>
        <topology evidence="1">Multi-pass membrane protein</topology>
    </subcellularLocation>
</comment>
<feature type="transmembrane region" description="Helical" evidence="6">
    <location>
        <begin position="125"/>
        <end position="145"/>
    </location>
</feature>
<gene>
    <name evidence="7" type="ORF">CEE37_02985</name>
</gene>
<dbReference type="PANTHER" id="PTHR30250">
    <property type="entry name" value="PST FAMILY PREDICTED COLANIC ACID TRANSPORTER"/>
    <property type="match status" value="1"/>
</dbReference>
<evidence type="ECO:0000256" key="3">
    <source>
        <dbReference type="ARBA" id="ARBA00022692"/>
    </source>
</evidence>
<name>A0A532V2U8_UNCL8</name>
<evidence type="ECO:0000256" key="5">
    <source>
        <dbReference type="ARBA" id="ARBA00023136"/>
    </source>
</evidence>
<dbReference type="EMBL" id="NJBN01000002">
    <property type="protein sequence ID" value="TKJ41544.1"/>
    <property type="molecule type" value="Genomic_DNA"/>
</dbReference>
<feature type="transmembrane region" description="Helical" evidence="6">
    <location>
        <begin position="383"/>
        <end position="412"/>
    </location>
</feature>
<dbReference type="Pfam" id="PF01943">
    <property type="entry name" value="Polysacc_synt"/>
    <property type="match status" value="1"/>
</dbReference>
<evidence type="ECO:0000313" key="7">
    <source>
        <dbReference type="EMBL" id="TKJ41544.1"/>
    </source>
</evidence>
<feature type="transmembrane region" description="Helical" evidence="6">
    <location>
        <begin position="55"/>
        <end position="72"/>
    </location>
</feature>
<dbReference type="AlphaFoldDB" id="A0A532V2U8"/>
<dbReference type="InterPro" id="IPR050833">
    <property type="entry name" value="Poly_Biosynth_Transport"/>
</dbReference>
<dbReference type="PANTHER" id="PTHR30250:SF11">
    <property type="entry name" value="O-ANTIGEN TRANSPORTER-RELATED"/>
    <property type="match status" value="1"/>
</dbReference>